<feature type="region of interest" description="Disordered" evidence="1">
    <location>
        <begin position="1"/>
        <end position="60"/>
    </location>
</feature>
<evidence type="ECO:0000313" key="3">
    <source>
        <dbReference type="Proteomes" id="UP001307889"/>
    </source>
</evidence>
<feature type="compositionally biased region" description="Basic and acidic residues" evidence="1">
    <location>
        <begin position="101"/>
        <end position="125"/>
    </location>
</feature>
<sequence>MTKFVSTSSAKFVQLMDTDGEGSERGRSEDLEPEKREGDIHTSCHPLRVTSQSSPSRSPSCFPFMSVLSGVKGCEPKPWPDSPGPEDLNHPQLPLFTSLDTTRKKSGEKREGEFSCGLKEGESLSEKSGLCGPEAKMK</sequence>
<gene>
    <name evidence="2" type="ORF">NTJ_15564</name>
</gene>
<keyword evidence="3" id="KW-1185">Reference proteome</keyword>
<feature type="region of interest" description="Disordered" evidence="1">
    <location>
        <begin position="75"/>
        <end position="138"/>
    </location>
</feature>
<evidence type="ECO:0000313" key="2">
    <source>
        <dbReference type="EMBL" id="BET02746.1"/>
    </source>
</evidence>
<dbReference type="Proteomes" id="UP001307889">
    <property type="component" value="Chromosome 14"/>
</dbReference>
<name>A0ABN7BEE8_9HEMI</name>
<organism evidence="2 3">
    <name type="scientific">Nesidiocoris tenuis</name>
    <dbReference type="NCBI Taxonomy" id="355587"/>
    <lineage>
        <taxon>Eukaryota</taxon>
        <taxon>Metazoa</taxon>
        <taxon>Ecdysozoa</taxon>
        <taxon>Arthropoda</taxon>
        <taxon>Hexapoda</taxon>
        <taxon>Insecta</taxon>
        <taxon>Pterygota</taxon>
        <taxon>Neoptera</taxon>
        <taxon>Paraneoptera</taxon>
        <taxon>Hemiptera</taxon>
        <taxon>Heteroptera</taxon>
        <taxon>Panheteroptera</taxon>
        <taxon>Cimicomorpha</taxon>
        <taxon>Miridae</taxon>
        <taxon>Dicyphina</taxon>
        <taxon>Nesidiocoris</taxon>
    </lineage>
</organism>
<protein>
    <submittedName>
        <fullName evidence="2">Uncharacterized protein</fullName>
    </submittedName>
</protein>
<proteinExistence type="predicted"/>
<reference evidence="2 3" key="1">
    <citation type="submission" date="2023-09" db="EMBL/GenBank/DDBJ databases">
        <title>Nesidiocoris tenuis whole genome shotgun sequence.</title>
        <authorList>
            <person name="Shibata T."/>
            <person name="Shimoda M."/>
            <person name="Kobayashi T."/>
            <person name="Uehara T."/>
        </authorList>
    </citation>
    <scope>NUCLEOTIDE SEQUENCE [LARGE SCALE GENOMIC DNA]</scope>
    <source>
        <strain evidence="2 3">Japan</strain>
    </source>
</reference>
<accession>A0ABN7BEE8</accession>
<evidence type="ECO:0000256" key="1">
    <source>
        <dbReference type="SAM" id="MobiDB-lite"/>
    </source>
</evidence>
<feature type="compositionally biased region" description="Low complexity" evidence="1">
    <location>
        <begin position="51"/>
        <end position="60"/>
    </location>
</feature>
<dbReference type="EMBL" id="AP028922">
    <property type="protein sequence ID" value="BET02746.1"/>
    <property type="molecule type" value="Genomic_DNA"/>
</dbReference>
<feature type="compositionally biased region" description="Basic and acidic residues" evidence="1">
    <location>
        <begin position="22"/>
        <end position="42"/>
    </location>
</feature>
<feature type="compositionally biased region" description="Polar residues" evidence="1">
    <location>
        <begin position="1"/>
        <end position="11"/>
    </location>
</feature>